<proteinExistence type="inferred from homology"/>
<dbReference type="AlphaFoldDB" id="A0A254N3Q3"/>
<evidence type="ECO:0000313" key="7">
    <source>
        <dbReference type="EMBL" id="OWR02756.1"/>
    </source>
</evidence>
<dbReference type="GO" id="GO:0005576">
    <property type="term" value="C:extracellular region"/>
    <property type="evidence" value="ECO:0007669"/>
    <property type="project" value="TreeGrafter"/>
</dbReference>
<feature type="chain" id="PRO_5012445518" evidence="5">
    <location>
        <begin position="25"/>
        <end position="459"/>
    </location>
</feature>
<protein>
    <submittedName>
        <fullName evidence="7">Glycosyl hydrolase family 5</fullName>
    </submittedName>
</protein>
<dbReference type="RefSeq" id="WP_088484645.1">
    <property type="nucleotide sequence ID" value="NZ_NISI01000007.1"/>
</dbReference>
<keyword evidence="3 4" id="KW-0326">Glycosidase</keyword>
<dbReference type="InterPro" id="IPR001547">
    <property type="entry name" value="Glyco_hydro_5"/>
</dbReference>
<feature type="signal peptide" evidence="5">
    <location>
        <begin position="1"/>
        <end position="24"/>
    </location>
</feature>
<evidence type="ECO:0000256" key="4">
    <source>
        <dbReference type="RuleBase" id="RU361153"/>
    </source>
</evidence>
<evidence type="ECO:0000259" key="6">
    <source>
        <dbReference type="Pfam" id="PF00150"/>
    </source>
</evidence>
<keyword evidence="2 4" id="KW-0378">Hydrolase</keyword>
<evidence type="ECO:0000256" key="5">
    <source>
        <dbReference type="SAM" id="SignalP"/>
    </source>
</evidence>
<organism evidence="7 8">
    <name type="scientific">Roseateles puraquae</name>
    <dbReference type="NCBI Taxonomy" id="431059"/>
    <lineage>
        <taxon>Bacteria</taxon>
        <taxon>Pseudomonadati</taxon>
        <taxon>Pseudomonadota</taxon>
        <taxon>Betaproteobacteria</taxon>
        <taxon>Burkholderiales</taxon>
        <taxon>Sphaerotilaceae</taxon>
        <taxon>Roseateles</taxon>
    </lineage>
</organism>
<dbReference type="Proteomes" id="UP000197446">
    <property type="component" value="Unassembled WGS sequence"/>
</dbReference>
<keyword evidence="1 5" id="KW-0732">Signal</keyword>
<name>A0A254N3Q3_9BURK</name>
<evidence type="ECO:0000256" key="2">
    <source>
        <dbReference type="ARBA" id="ARBA00022801"/>
    </source>
</evidence>
<evidence type="ECO:0000313" key="8">
    <source>
        <dbReference type="Proteomes" id="UP000197446"/>
    </source>
</evidence>
<dbReference type="InterPro" id="IPR017853">
    <property type="entry name" value="GH"/>
</dbReference>
<comment type="similarity">
    <text evidence="4">Belongs to the glycosyl hydrolase 5 (cellulase A) family.</text>
</comment>
<sequence length="459" mass="49528">MTARLWTTARLLALAVAFAPAAQAQTCAATAIKPYIKVGSTWTNSATATVVAGNTFSFGPQPTSGGSWAWSGCGTSGSAREQALTAKASCTATATYTNSCGAKSTQAFTLTVPGMRDLTSLQFSKLMGAGWNLGNTLEAIGGETAWGNPQANQALFNGLKAAGFKTVRIPVAWKQYADANDNISASWMSRVTQVVNDARNAGLVVMINIHWDGGWMVPKYANQAAVNARITKFWTQIANNFKTYDDNLLFAGTNEVMVEGDYGTPTVEYYTVQNSFNQTFVNAVRATGGNNLARHLIVQGFNTNIDHTVNFATVPADSASKRLMMEVHFYDPYNFSLNENSSIWQWGASATSAANTETWANEAYVDAQFQKLKTRFVDAGIPIMLGEFGAIRRTEYSGAETYRTNWARYVARAAWTRGAVPVWWDAGSPNANHSMGLVDRNTGAQVHTGLISAIVNAAK</sequence>
<dbReference type="Gene3D" id="3.20.20.80">
    <property type="entry name" value="Glycosidases"/>
    <property type="match status" value="1"/>
</dbReference>
<dbReference type="GO" id="GO:0009986">
    <property type="term" value="C:cell surface"/>
    <property type="evidence" value="ECO:0007669"/>
    <property type="project" value="TreeGrafter"/>
</dbReference>
<dbReference type="EMBL" id="NISI01000007">
    <property type="protein sequence ID" value="OWR02756.1"/>
    <property type="molecule type" value="Genomic_DNA"/>
</dbReference>
<evidence type="ECO:0000256" key="1">
    <source>
        <dbReference type="ARBA" id="ARBA00022729"/>
    </source>
</evidence>
<feature type="domain" description="Glycoside hydrolase family 5" evidence="6">
    <location>
        <begin position="137"/>
        <end position="427"/>
    </location>
</feature>
<dbReference type="PANTHER" id="PTHR31297">
    <property type="entry name" value="GLUCAN ENDO-1,6-BETA-GLUCOSIDASE B"/>
    <property type="match status" value="1"/>
</dbReference>
<dbReference type="GO" id="GO:0008422">
    <property type="term" value="F:beta-glucosidase activity"/>
    <property type="evidence" value="ECO:0007669"/>
    <property type="project" value="TreeGrafter"/>
</dbReference>
<evidence type="ECO:0000256" key="3">
    <source>
        <dbReference type="ARBA" id="ARBA00023295"/>
    </source>
</evidence>
<gene>
    <name evidence="7" type="ORF">CDO81_18195</name>
</gene>
<dbReference type="PANTHER" id="PTHR31297:SF17">
    <property type="entry name" value="ENDOGLUCANASE"/>
    <property type="match status" value="1"/>
</dbReference>
<keyword evidence="8" id="KW-1185">Reference proteome</keyword>
<dbReference type="OrthoDB" id="9800955at2"/>
<dbReference type="InterPro" id="IPR050386">
    <property type="entry name" value="Glycosyl_hydrolase_5"/>
</dbReference>
<dbReference type="Pfam" id="PF00150">
    <property type="entry name" value="Cellulase"/>
    <property type="match status" value="1"/>
</dbReference>
<reference evidence="7 8" key="1">
    <citation type="journal article" date="2007" name="Int. J. Syst. Evol. Microbiol.">
        <title>Description of Pelomonas aquatica sp. nov. and Pelomonas puraquae sp. nov., isolated from industrial and haemodialysis water.</title>
        <authorList>
            <person name="Gomila M."/>
            <person name="Bowien B."/>
            <person name="Falsen E."/>
            <person name="Moore E.R."/>
            <person name="Lalucat J."/>
        </authorList>
    </citation>
    <scope>NUCLEOTIDE SEQUENCE [LARGE SCALE GENOMIC DNA]</scope>
    <source>
        <strain evidence="7 8">CCUG 52769</strain>
    </source>
</reference>
<dbReference type="GO" id="GO:0009251">
    <property type="term" value="P:glucan catabolic process"/>
    <property type="evidence" value="ECO:0007669"/>
    <property type="project" value="TreeGrafter"/>
</dbReference>
<dbReference type="SUPFAM" id="SSF51445">
    <property type="entry name" value="(Trans)glycosidases"/>
    <property type="match status" value="1"/>
</dbReference>
<accession>A0A254N3Q3</accession>
<comment type="caution">
    <text evidence="7">The sequence shown here is derived from an EMBL/GenBank/DDBJ whole genome shotgun (WGS) entry which is preliminary data.</text>
</comment>